<evidence type="ECO:0000256" key="2">
    <source>
        <dbReference type="SAM" id="MobiDB-lite"/>
    </source>
</evidence>
<evidence type="ECO:0000313" key="5">
    <source>
        <dbReference type="Proteomes" id="UP001489004"/>
    </source>
</evidence>
<feature type="compositionally biased region" description="Basic residues" evidence="2">
    <location>
        <begin position="363"/>
        <end position="382"/>
    </location>
</feature>
<sequence length="524" mass="54298">MVKQQKSRRPPSHQKGLSQTKAGRSKRRGLKPEVSDRQRLKLLHKVIKKAKQFEVGKVTRRLKALREEPGNGTELDSSKAAAQAVTLAKLQRQLEILKAFDMDALTQHAAVQSGVLAEPPASSSQPSFSPDPNAGSDTLESTRNLVAARLLAARCVREQIDSFHAAAKQRAEQAAKAAAREATDEAMAAVSAAPTACEDAHAAAAAGAEAGNRNALSGAKRAVCEDQGGATDGPAAMAAPAKRQKVSADDGQPDNGQHQQGVALELDETGQPPLGPASAASGSSDQSASGVSESEPESAVPQPSDSSDSEAPDGASAGLGATSGGQQTRKLGKPRPKRPQRKQGQQLPAPPPLEGAPPADGKKAKKQKPPKKKNRLGQRARRQLAMQAGVPPAQTPGGFKPANTNAHRSLNAPLRPYHTAKTVPGLAPGGKSYAPSGAQHRPAYGPSAGRQQAQQGGSHSAAGGKQGLKPANGKPSVPLRGGQDSKCKPVAQAPKEALHPSWEAKKKQAAVMAKPQGTKIVFDD</sequence>
<feature type="region of interest" description="Disordered" evidence="2">
    <location>
        <begin position="226"/>
        <end position="524"/>
    </location>
</feature>
<keyword evidence="5" id="KW-1185">Reference proteome</keyword>
<dbReference type="PANTHER" id="PTHR23325">
    <property type="entry name" value="SERUM RESPONSE FACTOR-BINDING"/>
    <property type="match status" value="1"/>
</dbReference>
<dbReference type="Pfam" id="PF09073">
    <property type="entry name" value="BUD22"/>
    <property type="match status" value="1"/>
</dbReference>
<proteinExistence type="predicted"/>
<gene>
    <name evidence="4" type="ORF">WJX72_002841</name>
</gene>
<feature type="compositionally biased region" description="Basic residues" evidence="2">
    <location>
        <begin position="330"/>
        <end position="341"/>
    </location>
</feature>
<feature type="domain" description="Bud22" evidence="3">
    <location>
        <begin position="39"/>
        <end position="523"/>
    </location>
</feature>
<feature type="compositionally biased region" description="Basic and acidic residues" evidence="2">
    <location>
        <begin position="496"/>
        <end position="506"/>
    </location>
</feature>
<dbReference type="EMBL" id="JALJOR010000003">
    <property type="protein sequence ID" value="KAK9819829.1"/>
    <property type="molecule type" value="Genomic_DNA"/>
</dbReference>
<dbReference type="InterPro" id="IPR037393">
    <property type="entry name" value="Bud22/SRFB1"/>
</dbReference>
<dbReference type="InterPro" id="IPR015158">
    <property type="entry name" value="Bud22_dom"/>
</dbReference>
<feature type="compositionally biased region" description="Low complexity" evidence="2">
    <location>
        <begin position="228"/>
        <end position="241"/>
    </location>
</feature>
<protein>
    <recommendedName>
        <fullName evidence="3">Bud22 domain-containing protein</fullName>
    </recommendedName>
</protein>
<dbReference type="Proteomes" id="UP001489004">
    <property type="component" value="Unassembled WGS sequence"/>
</dbReference>
<evidence type="ECO:0000256" key="1">
    <source>
        <dbReference type="ARBA" id="ARBA00023054"/>
    </source>
</evidence>
<dbReference type="AlphaFoldDB" id="A0AAW1QEK7"/>
<dbReference type="PANTHER" id="PTHR23325:SF1">
    <property type="entry name" value="SERUM RESPONSE FACTOR-BINDING PROTEIN 1"/>
    <property type="match status" value="1"/>
</dbReference>
<feature type="compositionally biased region" description="Low complexity" evidence="2">
    <location>
        <begin position="314"/>
        <end position="329"/>
    </location>
</feature>
<feature type="region of interest" description="Disordered" evidence="2">
    <location>
        <begin position="1"/>
        <end position="37"/>
    </location>
</feature>
<reference evidence="4 5" key="1">
    <citation type="journal article" date="2024" name="Nat. Commun.">
        <title>Phylogenomics reveals the evolutionary origins of lichenization in chlorophyte algae.</title>
        <authorList>
            <person name="Puginier C."/>
            <person name="Libourel C."/>
            <person name="Otte J."/>
            <person name="Skaloud P."/>
            <person name="Haon M."/>
            <person name="Grisel S."/>
            <person name="Petersen M."/>
            <person name="Berrin J.G."/>
            <person name="Delaux P.M."/>
            <person name="Dal Grande F."/>
            <person name="Keller J."/>
        </authorList>
    </citation>
    <scope>NUCLEOTIDE SEQUENCE [LARGE SCALE GENOMIC DNA]</scope>
    <source>
        <strain evidence="4 5">SAG 2043</strain>
    </source>
</reference>
<evidence type="ECO:0000259" key="3">
    <source>
        <dbReference type="Pfam" id="PF09073"/>
    </source>
</evidence>
<feature type="compositionally biased region" description="Low complexity" evidence="2">
    <location>
        <begin position="276"/>
        <end position="293"/>
    </location>
</feature>
<feature type="compositionally biased region" description="Low complexity" evidence="2">
    <location>
        <begin position="445"/>
        <end position="463"/>
    </location>
</feature>
<feature type="compositionally biased region" description="Basic residues" evidence="2">
    <location>
        <begin position="1"/>
        <end position="12"/>
    </location>
</feature>
<organism evidence="4 5">
    <name type="scientific">[Myrmecia] bisecta</name>
    <dbReference type="NCBI Taxonomy" id="41462"/>
    <lineage>
        <taxon>Eukaryota</taxon>
        <taxon>Viridiplantae</taxon>
        <taxon>Chlorophyta</taxon>
        <taxon>core chlorophytes</taxon>
        <taxon>Trebouxiophyceae</taxon>
        <taxon>Trebouxiales</taxon>
        <taxon>Trebouxiaceae</taxon>
        <taxon>Myrmecia</taxon>
    </lineage>
</organism>
<evidence type="ECO:0000313" key="4">
    <source>
        <dbReference type="EMBL" id="KAK9819829.1"/>
    </source>
</evidence>
<name>A0AAW1QEK7_9CHLO</name>
<accession>A0AAW1QEK7</accession>
<keyword evidence="1" id="KW-0175">Coiled coil</keyword>
<feature type="compositionally biased region" description="Low complexity" evidence="2">
    <location>
        <begin position="119"/>
        <end position="132"/>
    </location>
</feature>
<feature type="region of interest" description="Disordered" evidence="2">
    <location>
        <begin position="116"/>
        <end position="139"/>
    </location>
</feature>
<comment type="caution">
    <text evidence="4">The sequence shown here is derived from an EMBL/GenBank/DDBJ whole genome shotgun (WGS) entry which is preliminary data.</text>
</comment>